<dbReference type="RefSeq" id="WP_379496571.1">
    <property type="nucleotide sequence ID" value="NZ_JBHSAO010000006.1"/>
</dbReference>
<dbReference type="Pfam" id="PF13279">
    <property type="entry name" value="4HBT_2"/>
    <property type="match status" value="1"/>
</dbReference>
<dbReference type="PIRSF" id="PIRSF003230">
    <property type="entry name" value="YbgC"/>
    <property type="match status" value="1"/>
</dbReference>
<proteinExistence type="inferred from homology"/>
<dbReference type="CDD" id="cd00586">
    <property type="entry name" value="4HBT"/>
    <property type="match status" value="1"/>
</dbReference>
<reference evidence="4" key="1">
    <citation type="journal article" date="2019" name="Int. J. Syst. Evol. Microbiol.">
        <title>The Global Catalogue of Microorganisms (GCM) 10K type strain sequencing project: providing services to taxonomists for standard genome sequencing and annotation.</title>
        <authorList>
            <consortium name="The Broad Institute Genomics Platform"/>
            <consortium name="The Broad Institute Genome Sequencing Center for Infectious Disease"/>
            <person name="Wu L."/>
            <person name="Ma J."/>
        </authorList>
    </citation>
    <scope>NUCLEOTIDE SEQUENCE [LARGE SCALE GENOMIC DNA]</scope>
    <source>
        <strain evidence="4">IBRC-M 10703</strain>
    </source>
</reference>
<dbReference type="GO" id="GO:0016787">
    <property type="term" value="F:hydrolase activity"/>
    <property type="evidence" value="ECO:0007669"/>
    <property type="project" value="UniProtKB-KW"/>
</dbReference>
<dbReference type="Proteomes" id="UP001595772">
    <property type="component" value="Unassembled WGS sequence"/>
</dbReference>
<dbReference type="EMBL" id="JBHSAO010000006">
    <property type="protein sequence ID" value="MFC4024082.1"/>
    <property type="molecule type" value="Genomic_DNA"/>
</dbReference>
<dbReference type="PANTHER" id="PTHR31793:SF27">
    <property type="entry name" value="NOVEL THIOESTERASE SUPERFAMILY DOMAIN AND SAPOSIN A-TYPE DOMAIN CONTAINING PROTEIN (0610012H03RIK)"/>
    <property type="match status" value="1"/>
</dbReference>
<dbReference type="SUPFAM" id="SSF54637">
    <property type="entry name" value="Thioesterase/thiol ester dehydrase-isomerase"/>
    <property type="match status" value="1"/>
</dbReference>
<evidence type="ECO:0000256" key="2">
    <source>
        <dbReference type="ARBA" id="ARBA00022801"/>
    </source>
</evidence>
<evidence type="ECO:0000256" key="1">
    <source>
        <dbReference type="ARBA" id="ARBA00005953"/>
    </source>
</evidence>
<protein>
    <submittedName>
        <fullName evidence="3">Acyl-CoA thioesterase</fullName>
        <ecNumber evidence="3">3.1.2.-</ecNumber>
    </submittedName>
</protein>
<name>A0ABV8GW80_9BACI</name>
<dbReference type="InterPro" id="IPR050563">
    <property type="entry name" value="4-hydroxybenzoyl-CoA_TE"/>
</dbReference>
<comment type="caution">
    <text evidence="3">The sequence shown here is derived from an EMBL/GenBank/DDBJ whole genome shotgun (WGS) entry which is preliminary data.</text>
</comment>
<dbReference type="Gene3D" id="3.10.129.10">
    <property type="entry name" value="Hotdog Thioesterase"/>
    <property type="match status" value="1"/>
</dbReference>
<comment type="similarity">
    <text evidence="1">Belongs to the 4-hydroxybenzoyl-CoA thioesterase family.</text>
</comment>
<dbReference type="NCBIfam" id="TIGR00051">
    <property type="entry name" value="YbgC/FadM family acyl-CoA thioesterase"/>
    <property type="match status" value="1"/>
</dbReference>
<keyword evidence="4" id="KW-1185">Reference proteome</keyword>
<evidence type="ECO:0000313" key="3">
    <source>
        <dbReference type="EMBL" id="MFC4024082.1"/>
    </source>
</evidence>
<dbReference type="InterPro" id="IPR029069">
    <property type="entry name" value="HotDog_dom_sf"/>
</dbReference>
<accession>A0ABV8GW80</accession>
<evidence type="ECO:0000313" key="4">
    <source>
        <dbReference type="Proteomes" id="UP001595772"/>
    </source>
</evidence>
<dbReference type="InterPro" id="IPR006684">
    <property type="entry name" value="YbgC/YbaW"/>
</dbReference>
<keyword evidence="2 3" id="KW-0378">Hydrolase</keyword>
<gene>
    <name evidence="3" type="ORF">ACFOUV_09770</name>
</gene>
<dbReference type="EC" id="3.1.2.-" evidence="3"/>
<dbReference type="PANTHER" id="PTHR31793">
    <property type="entry name" value="4-HYDROXYBENZOYL-COA THIOESTERASE FAMILY MEMBER"/>
    <property type="match status" value="1"/>
</dbReference>
<organism evidence="3 4">
    <name type="scientific">Oceanobacillus longus</name>
    <dbReference type="NCBI Taxonomy" id="930120"/>
    <lineage>
        <taxon>Bacteria</taxon>
        <taxon>Bacillati</taxon>
        <taxon>Bacillota</taxon>
        <taxon>Bacilli</taxon>
        <taxon>Bacillales</taxon>
        <taxon>Bacillaceae</taxon>
        <taxon>Oceanobacillus</taxon>
    </lineage>
</organism>
<sequence length="137" mass="16016">MVGEHFTEVIVQPEDIDVLNHVNNIIYIHYFEKARLEWYKKIGFTIDKLMKEGQAFVLRNLEISYINEAHLGEKLTITTKPYQRGRSSFTLKQKIYNANHEIITEAEVVTVMIDLEKRKSMPLVDSVGQFFESIIPK</sequence>